<evidence type="ECO:0000256" key="4">
    <source>
        <dbReference type="SAM" id="MobiDB-lite"/>
    </source>
</evidence>
<proteinExistence type="predicted"/>
<keyword evidence="2" id="KW-0863">Zinc-finger</keyword>
<evidence type="ECO:0000256" key="3">
    <source>
        <dbReference type="ARBA" id="ARBA00022833"/>
    </source>
</evidence>
<evidence type="ECO:0000313" key="7">
    <source>
        <dbReference type="WBParaSite" id="jg2519"/>
    </source>
</evidence>
<dbReference type="Proteomes" id="UP000887574">
    <property type="component" value="Unplaced"/>
</dbReference>
<dbReference type="Pfam" id="PF04500">
    <property type="entry name" value="FLYWCH"/>
    <property type="match status" value="1"/>
</dbReference>
<organism evidence="6 7">
    <name type="scientific">Ditylenchus dipsaci</name>
    <dbReference type="NCBI Taxonomy" id="166011"/>
    <lineage>
        <taxon>Eukaryota</taxon>
        <taxon>Metazoa</taxon>
        <taxon>Ecdysozoa</taxon>
        <taxon>Nematoda</taxon>
        <taxon>Chromadorea</taxon>
        <taxon>Rhabditida</taxon>
        <taxon>Tylenchina</taxon>
        <taxon>Tylenchomorpha</taxon>
        <taxon>Sphaerularioidea</taxon>
        <taxon>Anguinidae</taxon>
        <taxon>Anguininae</taxon>
        <taxon>Ditylenchus</taxon>
    </lineage>
</organism>
<evidence type="ECO:0000313" key="6">
    <source>
        <dbReference type="Proteomes" id="UP000887574"/>
    </source>
</evidence>
<accession>A0A915DZT7</accession>
<keyword evidence="1" id="KW-0479">Metal-binding</keyword>
<keyword evidence="6" id="KW-1185">Reference proteome</keyword>
<dbReference type="AlphaFoldDB" id="A0A915DZT7"/>
<feature type="domain" description="FLYWCH-type" evidence="5">
    <location>
        <begin position="8"/>
        <end position="58"/>
    </location>
</feature>
<name>A0A915DZT7_9BILA</name>
<dbReference type="InterPro" id="IPR007588">
    <property type="entry name" value="Znf_FLYWCH"/>
</dbReference>
<feature type="compositionally biased region" description="Polar residues" evidence="4">
    <location>
        <begin position="86"/>
        <end position="101"/>
    </location>
</feature>
<reference evidence="7" key="1">
    <citation type="submission" date="2022-11" db="UniProtKB">
        <authorList>
            <consortium name="WormBaseParasite"/>
        </authorList>
    </citation>
    <scope>IDENTIFICATION</scope>
</reference>
<protein>
    <submittedName>
        <fullName evidence="7">FLYWCH-type domain-containing protein</fullName>
    </submittedName>
</protein>
<evidence type="ECO:0000256" key="1">
    <source>
        <dbReference type="ARBA" id="ARBA00022723"/>
    </source>
</evidence>
<dbReference type="GO" id="GO:0008270">
    <property type="term" value="F:zinc ion binding"/>
    <property type="evidence" value="ECO:0007669"/>
    <property type="project" value="UniProtKB-KW"/>
</dbReference>
<dbReference type="Gene3D" id="2.20.25.240">
    <property type="match status" value="1"/>
</dbReference>
<feature type="region of interest" description="Disordered" evidence="4">
    <location>
        <begin position="85"/>
        <end position="105"/>
    </location>
</feature>
<dbReference type="WBParaSite" id="jg2519">
    <property type="protein sequence ID" value="jg2519"/>
    <property type="gene ID" value="jg2519"/>
</dbReference>
<keyword evidence="3" id="KW-0862">Zinc</keyword>
<sequence>MLKDETSNLYWRHSQRGDRTYWRCIYFQAGANGEKGTRCGGRAVTFKQTISITTAHNHLVDRILSELKRFQGEVQKLAKEARSRLETSSPVQCKSQHSMQPLRSRLEPANPKTLQELVIPIEYQLYGKEVFLKFDGWNGKDRVQMFSTDRCLNFFVAERKIGADGTWGVVPLLYDNLWILYAGLLTRLCLWFSENRMIRNWGQESQKEIEVIMLDDMHDLEKEDSIDDAANIQKGRLEYYDSLNRIGMTALDNISKFLESFASERLYKNLHPITGLALK</sequence>
<evidence type="ECO:0000259" key="5">
    <source>
        <dbReference type="Pfam" id="PF04500"/>
    </source>
</evidence>
<evidence type="ECO:0000256" key="2">
    <source>
        <dbReference type="ARBA" id="ARBA00022771"/>
    </source>
</evidence>